<keyword evidence="2" id="KW-1185">Reference proteome</keyword>
<gene>
    <name evidence="1" type="ordered locus">CTA_0145</name>
</gene>
<dbReference type="EMBL" id="CP000051">
    <property type="protein sequence ID" value="AAX50391.1"/>
    <property type="molecule type" value="Genomic_DNA"/>
</dbReference>
<sequence>MIVDMHCDMLSHKNFSSSDPAVRSSPDQLIEGGVGLQACALFTESQECTTLDEQNQLFFSLIEQDERLTPLSYEPQVERSLQVVRSIENASGLGSDAQPLQELFRKLLLLHEQGPLAYIGLVWNFANRFGGGILEPKRLSRDGKNLLELLHALAIPVDLSHCSDPLADDILDFTADKMPDMFVLASHSNFRAVQDIERNLLDVHAKEIFARDGVIGLNGVNYFVGASLEDIKKHIAHAQELGILDSLVLGTDFFYTEEEKFFPNFSTAKDHPKLHALIKEAIPIDKAQSLLEERAQRFLNRVVSAQKKVVNHIAF</sequence>
<dbReference type="InterPro" id="IPR032466">
    <property type="entry name" value="Metal_Hydrolase"/>
</dbReference>
<name>A0A0H2X0J1_CHLTA</name>
<dbReference type="AlphaFoldDB" id="A0A0H2X0J1"/>
<dbReference type="Proteomes" id="UP000002532">
    <property type="component" value="Chromosome"/>
</dbReference>
<keyword evidence="1" id="KW-0378">Hydrolase</keyword>
<dbReference type="PANTHER" id="PTHR10443">
    <property type="entry name" value="MICROSOMAL DIPEPTIDASE"/>
    <property type="match status" value="1"/>
</dbReference>
<dbReference type="EC" id="3.4.13.19" evidence="1"/>
<dbReference type="KEGG" id="cta:CTA_0145"/>
<dbReference type="Gene3D" id="3.20.20.140">
    <property type="entry name" value="Metal-dependent hydrolases"/>
    <property type="match status" value="1"/>
</dbReference>
<dbReference type="SUPFAM" id="SSF51556">
    <property type="entry name" value="Metallo-dependent hydrolases"/>
    <property type="match status" value="1"/>
</dbReference>
<reference evidence="1 2" key="1">
    <citation type="journal article" date="2005" name="Infect. Immun.">
        <title>Comparative genomic analysis of Chlamydia trachomatis oculotropic and genitotropic strains.</title>
        <authorList>
            <person name="Carlson J.H."/>
            <person name="Porcella S.F."/>
            <person name="McClarty G."/>
            <person name="Caldwell H.D."/>
        </authorList>
    </citation>
    <scope>NUCLEOTIDE SEQUENCE [LARGE SCALE GENOMIC DNA]</scope>
    <source>
        <strain evidence="2">ATCC VR-571B / DSM 19440 / HAR-13</strain>
    </source>
</reference>
<proteinExistence type="predicted"/>
<accession>A0A0H2X0J1</accession>
<dbReference type="Pfam" id="PF01244">
    <property type="entry name" value="Peptidase_M19"/>
    <property type="match status" value="1"/>
</dbReference>
<protein>
    <submittedName>
        <fullName evidence="1">Microsomal dipeptidase</fullName>
        <ecNumber evidence="1">3.4.13.19</ecNumber>
    </submittedName>
</protein>
<dbReference type="GO" id="GO:0070573">
    <property type="term" value="F:metallodipeptidase activity"/>
    <property type="evidence" value="ECO:0007669"/>
    <property type="project" value="InterPro"/>
</dbReference>
<dbReference type="PANTHER" id="PTHR10443:SF12">
    <property type="entry name" value="DIPEPTIDASE"/>
    <property type="match status" value="1"/>
</dbReference>
<dbReference type="InterPro" id="IPR008257">
    <property type="entry name" value="Pept_M19"/>
</dbReference>
<dbReference type="GO" id="GO:0006508">
    <property type="term" value="P:proteolysis"/>
    <property type="evidence" value="ECO:0007669"/>
    <property type="project" value="InterPro"/>
</dbReference>
<evidence type="ECO:0000313" key="2">
    <source>
        <dbReference type="Proteomes" id="UP000002532"/>
    </source>
</evidence>
<evidence type="ECO:0000313" key="1">
    <source>
        <dbReference type="EMBL" id="AAX50391.1"/>
    </source>
</evidence>
<organism evidence="1 2">
    <name type="scientific">Chlamydia trachomatis serovar A (strain ATCC VR-571B / DSM 19440 / HAR-13)</name>
    <dbReference type="NCBI Taxonomy" id="315277"/>
    <lineage>
        <taxon>Bacteria</taxon>
        <taxon>Pseudomonadati</taxon>
        <taxon>Chlamydiota</taxon>
        <taxon>Chlamydiia</taxon>
        <taxon>Chlamydiales</taxon>
        <taxon>Chlamydiaceae</taxon>
        <taxon>Chlamydia/Chlamydophila group</taxon>
        <taxon>Chlamydia</taxon>
    </lineage>
</organism>
<dbReference type="HOGENOM" id="CLU_031404_2_2_0"/>
<keyword evidence="1" id="KW-0645">Protease</keyword>
<dbReference type="PROSITE" id="PS51365">
    <property type="entry name" value="RENAL_DIPEPTIDASE_2"/>
    <property type="match status" value="1"/>
</dbReference>
<dbReference type="RefSeq" id="WP_011324589.1">
    <property type="nucleotide sequence ID" value="NC_007429.1"/>
</dbReference>
<keyword evidence="1" id="KW-0224">Dipeptidase</keyword>